<protein>
    <submittedName>
        <fullName evidence="1">Uncharacterized protein</fullName>
    </submittedName>
</protein>
<dbReference type="AlphaFoldDB" id="A0AAU9KQM8"/>
<comment type="caution">
    <text evidence="1">The sequence shown here is derived from an EMBL/GenBank/DDBJ whole genome shotgun (WGS) entry which is preliminary data.</text>
</comment>
<evidence type="ECO:0000313" key="1">
    <source>
        <dbReference type="EMBL" id="CAH0476119.1"/>
    </source>
</evidence>
<gene>
    <name evidence="1" type="ORF">PBS003_LOCUS2915</name>
</gene>
<sequence length="68" mass="7161">MSRGGIGVLPSVTTPTFRTCKNLLVLDARPTLYASPVGAEQHSPSYFSTAGTKCTSESIAPQRALHPS</sequence>
<dbReference type="Proteomes" id="UP001160483">
    <property type="component" value="Unassembled WGS sequence"/>
</dbReference>
<reference evidence="1" key="1">
    <citation type="submission" date="2021-11" db="EMBL/GenBank/DDBJ databases">
        <authorList>
            <person name="Islam A."/>
            <person name="Islam S."/>
            <person name="Flora M.S."/>
            <person name="Rahman M."/>
            <person name="Ziaur R.M."/>
            <person name="Epstein J.H."/>
            <person name="Hassan M."/>
            <person name="Klassen M."/>
            <person name="Woodard K."/>
            <person name="Webb A."/>
            <person name="Webby R.J."/>
            <person name="El Zowalaty M.E."/>
        </authorList>
    </citation>
    <scope>NUCLEOTIDE SEQUENCE</scope>
    <source>
        <strain evidence="1">Pbs3</strain>
    </source>
</reference>
<organism evidence="1 2">
    <name type="scientific">Peronospora belbahrii</name>
    <dbReference type="NCBI Taxonomy" id="622444"/>
    <lineage>
        <taxon>Eukaryota</taxon>
        <taxon>Sar</taxon>
        <taxon>Stramenopiles</taxon>
        <taxon>Oomycota</taxon>
        <taxon>Peronosporomycetes</taxon>
        <taxon>Peronosporales</taxon>
        <taxon>Peronosporaceae</taxon>
        <taxon>Peronospora</taxon>
    </lineage>
</organism>
<proteinExistence type="predicted"/>
<dbReference type="EMBL" id="CAKKTJ010000136">
    <property type="protein sequence ID" value="CAH0476119.1"/>
    <property type="molecule type" value="Genomic_DNA"/>
</dbReference>
<evidence type="ECO:0000313" key="2">
    <source>
        <dbReference type="Proteomes" id="UP001160483"/>
    </source>
</evidence>
<name>A0AAU9KQM8_9STRA</name>
<accession>A0AAU9KQM8</accession>